<evidence type="ECO:0000256" key="1">
    <source>
        <dbReference type="ARBA" id="ARBA00004651"/>
    </source>
</evidence>
<feature type="transmembrane region" description="Helical" evidence="7">
    <location>
        <begin position="7"/>
        <end position="29"/>
    </location>
</feature>
<dbReference type="GO" id="GO:0005886">
    <property type="term" value="C:plasma membrane"/>
    <property type="evidence" value="ECO:0007669"/>
    <property type="project" value="UniProtKB-SubCell"/>
</dbReference>
<comment type="subcellular location">
    <subcellularLocation>
        <location evidence="1">Cell membrane</location>
        <topology evidence="1">Multi-pass membrane protein</topology>
    </subcellularLocation>
</comment>
<feature type="transmembrane region" description="Helical" evidence="7">
    <location>
        <begin position="114"/>
        <end position="135"/>
    </location>
</feature>
<comment type="similarity">
    <text evidence="2">Belongs to the polysaccharide synthase family.</text>
</comment>
<evidence type="ECO:0000256" key="5">
    <source>
        <dbReference type="ARBA" id="ARBA00022989"/>
    </source>
</evidence>
<evidence type="ECO:0000256" key="2">
    <source>
        <dbReference type="ARBA" id="ARBA00007430"/>
    </source>
</evidence>
<evidence type="ECO:0000256" key="4">
    <source>
        <dbReference type="ARBA" id="ARBA00022692"/>
    </source>
</evidence>
<dbReference type="RefSeq" id="WP_316435422.1">
    <property type="nucleotide sequence ID" value="NZ_CP053586.1"/>
</dbReference>
<keyword evidence="3" id="KW-1003">Cell membrane</keyword>
<evidence type="ECO:0000313" key="8">
    <source>
        <dbReference type="EMBL" id="WNZ23699.1"/>
    </source>
</evidence>
<dbReference type="PANTHER" id="PTHR30250">
    <property type="entry name" value="PST FAMILY PREDICTED COLANIC ACID TRANSPORTER"/>
    <property type="match status" value="1"/>
</dbReference>
<reference evidence="8" key="1">
    <citation type="submission" date="2020-05" db="EMBL/GenBank/DDBJ databases">
        <authorList>
            <person name="Zhu T."/>
            <person name="Keshari N."/>
            <person name="Lu X."/>
        </authorList>
    </citation>
    <scope>NUCLEOTIDE SEQUENCE</scope>
    <source>
        <strain evidence="8">NK1-12</strain>
    </source>
</reference>
<sequence length="453" mass="49612">MNALKKVVIRGAFWTVAGYGASQILRFGGNLLLTRLLFPEFFGLMALVNIFIIGLNLFSDVGIGLSIIQNRRGDEPAFLNTAWTLKIIRGLGIWIACLLLATPLASLYEEPQLQWLIPVVGLTSIIDGFTSTAVYTLERHMAIKKLTLLELAAQAVQITVMTVWAAISPTLWAMVVGGLTYSSVKLIWSYRLIPGYSNRFQWESSAVREIFNLGRWIFVSTALTFLAEQADRLLLGKLFSLELLGVYGIALMLSDVPRQVVGALSIRVVLPATSKLTDLPRPELRAKILPYRKRLLLVTIAGMALLISAGDLLILTLYDERYADAAWMLPILALGIWPRLLCSTIDSSLIALGEVHYTAIGNFFRLLSTVGGILLGFNLAGPVGAVVAVALNDLMYYACVNFGLHREGMGCFKQDLKATALLLGSVVTIWMGRLALGIGFSSWQTLMSALPNS</sequence>
<feature type="transmembrane region" description="Helical" evidence="7">
    <location>
        <begin position="87"/>
        <end position="108"/>
    </location>
</feature>
<dbReference type="InterPro" id="IPR050833">
    <property type="entry name" value="Poly_Biosynth_Transport"/>
</dbReference>
<dbReference type="PANTHER" id="PTHR30250:SF10">
    <property type="entry name" value="LIPOPOLYSACCHARIDE BIOSYNTHESIS PROTEIN WZXC"/>
    <property type="match status" value="1"/>
</dbReference>
<evidence type="ECO:0000256" key="7">
    <source>
        <dbReference type="SAM" id="Phobius"/>
    </source>
</evidence>
<protein>
    <submittedName>
        <fullName evidence="8">Oligosaccharide flippase family protein</fullName>
    </submittedName>
</protein>
<evidence type="ECO:0000256" key="3">
    <source>
        <dbReference type="ARBA" id="ARBA00022475"/>
    </source>
</evidence>
<keyword evidence="5 7" id="KW-1133">Transmembrane helix</keyword>
<accession>A0AA97AGP6</accession>
<keyword evidence="6 7" id="KW-0472">Membrane</keyword>
<dbReference type="Pfam" id="PF13440">
    <property type="entry name" value="Polysacc_synt_3"/>
    <property type="match status" value="1"/>
</dbReference>
<organism evidence="8">
    <name type="scientific">Leptolyngbya sp. NK1-12</name>
    <dbReference type="NCBI Taxonomy" id="2547451"/>
    <lineage>
        <taxon>Bacteria</taxon>
        <taxon>Bacillati</taxon>
        <taxon>Cyanobacteriota</taxon>
        <taxon>Cyanophyceae</taxon>
        <taxon>Leptolyngbyales</taxon>
        <taxon>Leptolyngbyaceae</taxon>
        <taxon>Leptolyngbya group</taxon>
        <taxon>Leptolyngbya</taxon>
    </lineage>
</organism>
<dbReference type="AlphaFoldDB" id="A0AA97AGP6"/>
<evidence type="ECO:0000256" key="6">
    <source>
        <dbReference type="ARBA" id="ARBA00023136"/>
    </source>
</evidence>
<keyword evidence="4 7" id="KW-0812">Transmembrane</keyword>
<feature type="transmembrane region" description="Helical" evidence="7">
    <location>
        <begin position="41"/>
        <end position="67"/>
    </location>
</feature>
<proteinExistence type="inferred from homology"/>
<gene>
    <name evidence="8" type="ORF">HJG54_13105</name>
</gene>
<feature type="transmembrane region" description="Helical" evidence="7">
    <location>
        <begin position="420"/>
        <end position="443"/>
    </location>
</feature>
<feature type="transmembrane region" description="Helical" evidence="7">
    <location>
        <begin position="379"/>
        <end position="399"/>
    </location>
</feature>
<name>A0AA97AGP6_9CYAN</name>
<feature type="transmembrane region" description="Helical" evidence="7">
    <location>
        <begin position="295"/>
        <end position="318"/>
    </location>
</feature>
<dbReference type="EMBL" id="CP053586">
    <property type="protein sequence ID" value="WNZ23699.1"/>
    <property type="molecule type" value="Genomic_DNA"/>
</dbReference>